<dbReference type="GO" id="GO:0004930">
    <property type="term" value="F:G protein-coupled receptor activity"/>
    <property type="evidence" value="ECO:0007669"/>
    <property type="project" value="InterPro"/>
</dbReference>
<protein>
    <recommendedName>
        <fullName evidence="9">G-protein coupled receptors family 3 profile domain-containing protein</fullName>
    </recommendedName>
</protein>
<organism>
    <name type="scientific">Branchiostoma floridae</name>
    <name type="common">Florida lancelet</name>
    <name type="synonym">Amphioxus</name>
    <dbReference type="NCBI Taxonomy" id="7739"/>
    <lineage>
        <taxon>Eukaryota</taxon>
        <taxon>Metazoa</taxon>
        <taxon>Chordata</taxon>
        <taxon>Cephalochordata</taxon>
        <taxon>Leptocardii</taxon>
        <taxon>Amphioxiformes</taxon>
        <taxon>Branchiostomatidae</taxon>
        <taxon>Branchiostoma</taxon>
    </lineage>
</organism>
<dbReference type="InterPro" id="IPR017978">
    <property type="entry name" value="GPCR_3_C"/>
</dbReference>
<sequence>MSLCRPKGNCGNITVKITFRSKRETCHVRSSFPGCFQHVISGHETSPKAVLILSHIGNIREPTMDRLWMSALCLLLLAFVGQQSSAQTAVPTTAPPTTPDILSDLTGATPWALAVMIIAAQGALLCIIIGFYFCYRLDNSFKSRESAHCLGYIMLFGCFLMYGLAYAYVIHPHEIVCGVRRVGMGFIHALVFAPMLLKAIRIWRVSRRDLDELTPMSGNRAQLLFTILLLLPEIVAVVQWLWIVPPSAKIVYPSGEPATTACGTTNQDLIMSLIYVMFLMFLTLLFSMLACPSDLNMSESRFIFVGIVFSIGCLVAWICCLKTTDFPEDPVIAIGLLSMATIVVVIIFLPKVCLLCRLGDDEDMEELPMSYMPNGYSSGSMDREQRSYTPHQYDY</sequence>
<dbReference type="eggNOG" id="KOG1056">
    <property type="taxonomic scope" value="Eukaryota"/>
</dbReference>
<feature type="transmembrane region" description="Helical" evidence="8">
    <location>
        <begin position="67"/>
        <end position="90"/>
    </location>
</feature>
<feature type="transmembrane region" description="Helical" evidence="8">
    <location>
        <begin position="269"/>
        <end position="290"/>
    </location>
</feature>
<dbReference type="STRING" id="7739.C3YCE0"/>
<gene>
    <name evidence="10" type="ORF">BRAFLDRAFT_92205</name>
</gene>
<evidence type="ECO:0000256" key="1">
    <source>
        <dbReference type="ARBA" id="ARBA00004141"/>
    </source>
</evidence>
<dbReference type="PANTHER" id="PTHR14511:SF14">
    <property type="entry name" value="G-PROTEIN COUPLED RECEPTOR FAMILY C GROUP 5 MEMBER B-LIKE"/>
    <property type="match status" value="1"/>
</dbReference>
<feature type="transmembrane region" description="Helical" evidence="8">
    <location>
        <begin position="330"/>
        <end position="349"/>
    </location>
</feature>
<dbReference type="PRINTS" id="PR00248">
    <property type="entry name" value="GPCRMGR"/>
</dbReference>
<name>C3YCE0_BRAFL</name>
<feature type="domain" description="G-protein coupled receptors family 3 profile" evidence="9">
    <location>
        <begin position="144"/>
        <end position="318"/>
    </location>
</feature>
<dbReference type="InterPro" id="IPR051753">
    <property type="entry name" value="RA-inducible_GPCR3"/>
</dbReference>
<keyword evidence="3 8" id="KW-0812">Transmembrane</keyword>
<keyword evidence="4 8" id="KW-1133">Transmembrane helix</keyword>
<evidence type="ECO:0000256" key="7">
    <source>
        <dbReference type="SAM" id="MobiDB-lite"/>
    </source>
</evidence>
<keyword evidence="5 8" id="KW-0472">Membrane</keyword>
<evidence type="ECO:0000256" key="2">
    <source>
        <dbReference type="ARBA" id="ARBA00007242"/>
    </source>
</evidence>
<evidence type="ECO:0000259" key="9">
    <source>
        <dbReference type="PROSITE" id="PS50259"/>
    </source>
</evidence>
<feature type="region of interest" description="Disordered" evidence="7">
    <location>
        <begin position="375"/>
        <end position="395"/>
    </location>
</feature>
<evidence type="ECO:0000256" key="5">
    <source>
        <dbReference type="ARBA" id="ARBA00023136"/>
    </source>
</evidence>
<feature type="transmembrane region" description="Helical" evidence="8">
    <location>
        <begin position="110"/>
        <end position="135"/>
    </location>
</feature>
<reference evidence="10" key="1">
    <citation type="journal article" date="2008" name="Nature">
        <title>The amphioxus genome and the evolution of the chordate karyotype.</title>
        <authorList>
            <consortium name="US DOE Joint Genome Institute (JGI-PGF)"/>
            <person name="Putnam N.H."/>
            <person name="Butts T."/>
            <person name="Ferrier D.E.K."/>
            <person name="Furlong R.F."/>
            <person name="Hellsten U."/>
            <person name="Kawashima T."/>
            <person name="Robinson-Rechavi M."/>
            <person name="Shoguchi E."/>
            <person name="Terry A."/>
            <person name="Yu J.-K."/>
            <person name="Benito-Gutierrez E.L."/>
            <person name="Dubchak I."/>
            <person name="Garcia-Fernandez J."/>
            <person name="Gibson-Brown J.J."/>
            <person name="Grigoriev I.V."/>
            <person name="Horton A.C."/>
            <person name="de Jong P.J."/>
            <person name="Jurka J."/>
            <person name="Kapitonov V.V."/>
            <person name="Kohara Y."/>
            <person name="Kuroki Y."/>
            <person name="Lindquist E."/>
            <person name="Lucas S."/>
            <person name="Osoegawa K."/>
            <person name="Pennacchio L.A."/>
            <person name="Salamov A.A."/>
            <person name="Satou Y."/>
            <person name="Sauka-Spengler T."/>
            <person name="Schmutz J."/>
            <person name="Shin-I T."/>
            <person name="Toyoda A."/>
            <person name="Bronner-Fraser M."/>
            <person name="Fujiyama A."/>
            <person name="Holland L.Z."/>
            <person name="Holland P.W.H."/>
            <person name="Satoh N."/>
            <person name="Rokhsar D.S."/>
        </authorList>
    </citation>
    <scope>NUCLEOTIDE SEQUENCE [LARGE SCALE GENOMIC DNA]</scope>
    <source>
        <strain evidence="10">S238N-H82</strain>
        <tissue evidence="10">Testes</tissue>
    </source>
</reference>
<feature type="transmembrane region" description="Helical" evidence="8">
    <location>
        <begin position="221"/>
        <end position="243"/>
    </location>
</feature>
<dbReference type="AlphaFoldDB" id="C3YCE0"/>
<dbReference type="GO" id="GO:0016020">
    <property type="term" value="C:membrane"/>
    <property type="evidence" value="ECO:0007669"/>
    <property type="project" value="UniProtKB-SubCell"/>
</dbReference>
<dbReference type="InParanoid" id="C3YCE0"/>
<evidence type="ECO:0000256" key="3">
    <source>
        <dbReference type="ARBA" id="ARBA00022692"/>
    </source>
</evidence>
<dbReference type="PROSITE" id="PS50259">
    <property type="entry name" value="G_PROTEIN_RECEP_F3_4"/>
    <property type="match status" value="1"/>
</dbReference>
<keyword evidence="6" id="KW-0325">Glycoprotein</keyword>
<feature type="transmembrane region" description="Helical" evidence="8">
    <location>
        <begin position="147"/>
        <end position="170"/>
    </location>
</feature>
<dbReference type="PANTHER" id="PTHR14511">
    <property type="entry name" value="G PROTEIN COUPLED RECEPTOR, CLASS C, GROUP 5"/>
    <property type="match status" value="1"/>
</dbReference>
<comment type="similarity">
    <text evidence="2">Belongs to the G-protein coupled receptor 3 family.</text>
</comment>
<proteinExistence type="inferred from homology"/>
<dbReference type="CDD" id="cd13953">
    <property type="entry name" value="7tm_classC_mGluR-like"/>
    <property type="match status" value="1"/>
</dbReference>
<evidence type="ECO:0000256" key="6">
    <source>
        <dbReference type="ARBA" id="ARBA00023180"/>
    </source>
</evidence>
<dbReference type="InterPro" id="IPR000337">
    <property type="entry name" value="GPCR_3"/>
</dbReference>
<dbReference type="Pfam" id="PF00003">
    <property type="entry name" value="7tm_3"/>
    <property type="match status" value="1"/>
</dbReference>
<evidence type="ECO:0000313" key="10">
    <source>
        <dbReference type="EMBL" id="EEN61977.1"/>
    </source>
</evidence>
<feature type="transmembrane region" description="Helical" evidence="8">
    <location>
        <begin position="302"/>
        <end position="324"/>
    </location>
</feature>
<evidence type="ECO:0000256" key="4">
    <source>
        <dbReference type="ARBA" id="ARBA00022989"/>
    </source>
</evidence>
<dbReference type="EMBL" id="GG666501">
    <property type="protein sequence ID" value="EEN61977.1"/>
    <property type="molecule type" value="Genomic_DNA"/>
</dbReference>
<comment type="subcellular location">
    <subcellularLocation>
        <location evidence="1">Membrane</location>
        <topology evidence="1">Multi-pass membrane protein</topology>
    </subcellularLocation>
</comment>
<feature type="transmembrane region" description="Helical" evidence="8">
    <location>
        <begin position="182"/>
        <end position="200"/>
    </location>
</feature>
<evidence type="ECO:0000256" key="8">
    <source>
        <dbReference type="SAM" id="Phobius"/>
    </source>
</evidence>
<accession>C3YCE0</accession>